<proteinExistence type="predicted"/>
<sequence length="148" mass="16717">MNAAISLMQQLKQANEVYEPVSRGEREVARGASNALSLGACSVIMKLRGSKILRLTELKTSISVGKGRDRIHQSFGKIDYTLREYIHRAVQIYRALTFSNPNTINKCSFLRQIHHHSSILDTLLSHKHTHFVSKLNRGPSNGQFGRFN</sequence>
<protein>
    <submittedName>
        <fullName evidence="1">Uncharacterized protein</fullName>
    </submittedName>
</protein>
<name>A0AA86W0U0_9FABA</name>
<dbReference type="Gramene" id="rna-AYBTSS11_LOCUS27514">
    <property type="protein sequence ID" value="CAJ1975400.1"/>
    <property type="gene ID" value="gene-AYBTSS11_LOCUS27514"/>
</dbReference>
<organism evidence="1 2">
    <name type="scientific">Sphenostylis stenocarpa</name>
    <dbReference type="NCBI Taxonomy" id="92480"/>
    <lineage>
        <taxon>Eukaryota</taxon>
        <taxon>Viridiplantae</taxon>
        <taxon>Streptophyta</taxon>
        <taxon>Embryophyta</taxon>
        <taxon>Tracheophyta</taxon>
        <taxon>Spermatophyta</taxon>
        <taxon>Magnoliopsida</taxon>
        <taxon>eudicotyledons</taxon>
        <taxon>Gunneridae</taxon>
        <taxon>Pentapetalae</taxon>
        <taxon>rosids</taxon>
        <taxon>fabids</taxon>
        <taxon>Fabales</taxon>
        <taxon>Fabaceae</taxon>
        <taxon>Papilionoideae</taxon>
        <taxon>50 kb inversion clade</taxon>
        <taxon>NPAAA clade</taxon>
        <taxon>indigoferoid/millettioid clade</taxon>
        <taxon>Phaseoleae</taxon>
        <taxon>Sphenostylis</taxon>
    </lineage>
</organism>
<evidence type="ECO:0000313" key="2">
    <source>
        <dbReference type="Proteomes" id="UP001189624"/>
    </source>
</evidence>
<gene>
    <name evidence="1" type="ORF">AYBTSS11_LOCUS27514</name>
</gene>
<evidence type="ECO:0000313" key="1">
    <source>
        <dbReference type="EMBL" id="CAJ1975400.1"/>
    </source>
</evidence>
<reference evidence="1" key="1">
    <citation type="submission" date="2023-10" db="EMBL/GenBank/DDBJ databases">
        <authorList>
            <person name="Domelevo Entfellner J.-B."/>
        </authorList>
    </citation>
    <scope>NUCLEOTIDE SEQUENCE</scope>
</reference>
<keyword evidence="2" id="KW-1185">Reference proteome</keyword>
<dbReference type="Proteomes" id="UP001189624">
    <property type="component" value="Chromosome 9"/>
</dbReference>
<dbReference type="EMBL" id="OY731406">
    <property type="protein sequence ID" value="CAJ1975400.1"/>
    <property type="molecule type" value="Genomic_DNA"/>
</dbReference>
<dbReference type="AlphaFoldDB" id="A0AA86W0U0"/>
<accession>A0AA86W0U0</accession>